<organism evidence="1 2">
    <name type="scientific">Chengkuizengella marina</name>
    <dbReference type="NCBI Taxonomy" id="2507566"/>
    <lineage>
        <taxon>Bacteria</taxon>
        <taxon>Bacillati</taxon>
        <taxon>Bacillota</taxon>
        <taxon>Bacilli</taxon>
        <taxon>Bacillales</taxon>
        <taxon>Paenibacillaceae</taxon>
        <taxon>Chengkuizengella</taxon>
    </lineage>
</organism>
<comment type="caution">
    <text evidence="1">The sequence shown here is derived from an EMBL/GenBank/DDBJ whole genome shotgun (WGS) entry which is preliminary data.</text>
</comment>
<dbReference type="RefSeq" id="WP_160647802.1">
    <property type="nucleotide sequence ID" value="NZ_SIJB01000049.1"/>
</dbReference>
<gene>
    <name evidence="1" type="ORF">ERL59_18720</name>
</gene>
<keyword evidence="2" id="KW-1185">Reference proteome</keyword>
<reference evidence="1 2" key="1">
    <citation type="submission" date="2019-01" db="EMBL/GenBank/DDBJ databases">
        <title>Chengkuizengella sp. nov., isolated from deep-sea sediment of East Pacific Ocean.</title>
        <authorList>
            <person name="Yang J."/>
            <person name="Lai Q."/>
            <person name="Shao Z."/>
        </authorList>
    </citation>
    <scope>NUCLEOTIDE SEQUENCE [LARGE SCALE GENOMIC DNA]</scope>
    <source>
        <strain evidence="1 2">YPA3-1-1</strain>
    </source>
</reference>
<dbReference type="OrthoDB" id="6398539at2"/>
<dbReference type="EMBL" id="SIJB01000049">
    <property type="protein sequence ID" value="NBI30988.1"/>
    <property type="molecule type" value="Genomic_DNA"/>
</dbReference>
<evidence type="ECO:0000313" key="2">
    <source>
        <dbReference type="Proteomes" id="UP000448943"/>
    </source>
</evidence>
<protein>
    <submittedName>
        <fullName evidence="1">Uncharacterized protein</fullName>
    </submittedName>
</protein>
<sequence>MNNIRLDIQKQFYKVYKGHISVLEFEKWLYTTQEIEIVFGQNFYYSFLDLNYRNKYVINELKKLIKLHFIFDELEHNRILTLLNNLVTEKGDAIEILEEIYYDYCNGYTFLEYLSVTYISEIDNIPMNDIDFYKKRESLENKKSYIKNEANRLISYFKDGKLKITDEYKFNDDRNEEEK</sequence>
<evidence type="ECO:0000313" key="1">
    <source>
        <dbReference type="EMBL" id="NBI30988.1"/>
    </source>
</evidence>
<name>A0A6N9Q7Z8_9BACL</name>
<dbReference type="AlphaFoldDB" id="A0A6N9Q7Z8"/>
<proteinExistence type="predicted"/>
<accession>A0A6N9Q7Z8</accession>
<dbReference type="Proteomes" id="UP000448943">
    <property type="component" value="Unassembled WGS sequence"/>
</dbReference>